<sequence length="339" mass="36256">MTKAAVLKSGVLAAVLSGAAFAQTTLHTTTTLVVVPTLVETAGKELVFSLKADDFVLTDNGVPQKVMLEDASSRPLSLVLLMQTGGAARGQFPSFANLDTMIASILGPAPGDVTPNKVSVVNFDSRPEAASPFTSDVAQWKDAIDHPDAGNSGAAVFDGLEYAIGLLKQQPANMRRAILLISQEHDDGSHAKAKDVVRDLGETNTAVYSMTFSAEKTTLRQEFRHSSHPHPPITINPAAGSFLGYYDLSVPLNAAIGAMHKNMSAEIAALSGGETSSFDNAVELGDDLNVLNNHIRNRYILSFYPTSQTTGLHTIAVRLVHHPELLVSARRNYWLEAQP</sequence>
<dbReference type="InterPro" id="IPR002035">
    <property type="entry name" value="VWF_A"/>
</dbReference>
<feature type="signal peptide" evidence="1">
    <location>
        <begin position="1"/>
        <end position="22"/>
    </location>
</feature>
<accession>A0AAU7D6X8</accession>
<name>A0AAU7CXZ1_9BACT</name>
<proteinExistence type="predicted"/>
<dbReference type="Gene3D" id="3.40.50.410">
    <property type="entry name" value="von Willebrand factor, type A domain"/>
    <property type="match status" value="1"/>
</dbReference>
<dbReference type="EMBL" id="CP121194">
    <property type="protein sequence ID" value="XBH10071.1"/>
    <property type="molecule type" value="Genomic_DNA"/>
</dbReference>
<dbReference type="Pfam" id="PF13519">
    <property type="entry name" value="VWA_2"/>
    <property type="match status" value="1"/>
</dbReference>
<dbReference type="InterPro" id="IPR017802">
    <property type="entry name" value="VWFA-rel_acidobac-type"/>
</dbReference>
<evidence type="ECO:0000256" key="1">
    <source>
        <dbReference type="SAM" id="SignalP"/>
    </source>
</evidence>
<dbReference type="RefSeq" id="WP_348267577.1">
    <property type="nucleotide sequence ID" value="NZ_CP121194.1"/>
</dbReference>
<keyword evidence="1" id="KW-0732">Signal</keyword>
<dbReference type="SUPFAM" id="SSF53300">
    <property type="entry name" value="vWA-like"/>
    <property type="match status" value="1"/>
</dbReference>
<reference evidence="3" key="1">
    <citation type="submission" date="2023-03" db="EMBL/GenBank/DDBJ databases">
        <title>Edaphobacter sp.</title>
        <authorList>
            <person name="Huber K.J."/>
            <person name="Papendorf J."/>
            <person name="Pilke C."/>
            <person name="Bunk B."/>
            <person name="Sproeer C."/>
            <person name="Pester M."/>
        </authorList>
    </citation>
    <scope>NUCLEOTIDE SEQUENCE</scope>
    <source>
        <strain evidence="3">DSM 109919</strain>
        <strain evidence="4">DSM 109920</strain>
    </source>
</reference>
<dbReference type="NCBIfam" id="TIGR03436">
    <property type="entry name" value="acidobact_VWFA"/>
    <property type="match status" value="1"/>
</dbReference>
<gene>
    <name evidence="3" type="ORF">P4G45_16550</name>
    <name evidence="4" type="ORF">P8936_17760</name>
</gene>
<dbReference type="AlphaFoldDB" id="A0AAU7CXZ1"/>
<protein>
    <submittedName>
        <fullName evidence="3">VWA domain-containing protein</fullName>
    </submittedName>
</protein>
<evidence type="ECO:0000313" key="4">
    <source>
        <dbReference type="EMBL" id="XBH13508.1"/>
    </source>
</evidence>
<dbReference type="CDD" id="cd00198">
    <property type="entry name" value="vWFA"/>
    <property type="match status" value="1"/>
</dbReference>
<evidence type="ECO:0000313" key="3">
    <source>
        <dbReference type="EMBL" id="XBH10071.1"/>
    </source>
</evidence>
<evidence type="ECO:0000259" key="2">
    <source>
        <dbReference type="Pfam" id="PF13519"/>
    </source>
</evidence>
<feature type="domain" description="VWFA" evidence="2">
    <location>
        <begin position="95"/>
        <end position="182"/>
    </location>
</feature>
<organism evidence="3">
    <name type="scientific">Edaphobacter paludis</name>
    <dbReference type="NCBI Taxonomy" id="3035702"/>
    <lineage>
        <taxon>Bacteria</taxon>
        <taxon>Pseudomonadati</taxon>
        <taxon>Acidobacteriota</taxon>
        <taxon>Terriglobia</taxon>
        <taxon>Terriglobales</taxon>
        <taxon>Acidobacteriaceae</taxon>
        <taxon>Edaphobacter</taxon>
    </lineage>
</organism>
<feature type="chain" id="PRO_5043288411" evidence="1">
    <location>
        <begin position="23"/>
        <end position="339"/>
    </location>
</feature>
<accession>A0AAU7CXZ1</accession>
<dbReference type="EMBL" id="CP121195">
    <property type="protein sequence ID" value="XBH13508.1"/>
    <property type="molecule type" value="Genomic_DNA"/>
</dbReference>
<dbReference type="InterPro" id="IPR036465">
    <property type="entry name" value="vWFA_dom_sf"/>
</dbReference>
<dbReference type="KEGG" id="epl:P4G45_16550"/>